<dbReference type="Pfam" id="PF03717">
    <property type="entry name" value="PBP_dimer"/>
    <property type="match status" value="1"/>
</dbReference>
<comment type="subcellular location">
    <subcellularLocation>
        <location evidence="2">Cell membrane</location>
    </subcellularLocation>
    <subcellularLocation>
        <location evidence="1">Membrane</location>
        <topology evidence="1">Single-pass membrane protein</topology>
    </subcellularLocation>
</comment>
<dbReference type="Gene3D" id="3.90.1310.10">
    <property type="entry name" value="Penicillin-binding protein 2a (Domain 2)"/>
    <property type="match status" value="2"/>
</dbReference>
<dbReference type="EC" id="2.4.1.129" evidence="15"/>
<name>A0A174E7H5_9CLOT</name>
<evidence type="ECO:0000256" key="8">
    <source>
        <dbReference type="ARBA" id="ARBA00022989"/>
    </source>
</evidence>
<feature type="domain" description="Penicillin-binding protein transpeptidase" evidence="13">
    <location>
        <begin position="759"/>
        <end position="916"/>
    </location>
</feature>
<dbReference type="EMBL" id="CYZV01000020">
    <property type="protein sequence ID" value="CUO32399.1"/>
    <property type="molecule type" value="Genomic_DNA"/>
</dbReference>
<dbReference type="SUPFAM" id="SSF56601">
    <property type="entry name" value="beta-lactamase/transpeptidase-like"/>
    <property type="match status" value="1"/>
</dbReference>
<dbReference type="GO" id="GO:0008360">
    <property type="term" value="P:regulation of cell shape"/>
    <property type="evidence" value="ECO:0007669"/>
    <property type="project" value="UniProtKB-KW"/>
</dbReference>
<evidence type="ECO:0000256" key="11">
    <source>
        <dbReference type="SAM" id="MobiDB-lite"/>
    </source>
</evidence>
<dbReference type="GO" id="GO:0071972">
    <property type="term" value="F:peptidoglycan L,D-transpeptidase activity"/>
    <property type="evidence" value="ECO:0007669"/>
    <property type="project" value="TreeGrafter"/>
</dbReference>
<evidence type="ECO:0000256" key="6">
    <source>
        <dbReference type="ARBA" id="ARBA00022960"/>
    </source>
</evidence>
<reference evidence="15 16" key="1">
    <citation type="submission" date="2015-09" db="EMBL/GenBank/DDBJ databases">
        <authorList>
            <consortium name="Pathogen Informatics"/>
        </authorList>
    </citation>
    <scope>NUCLEOTIDE SEQUENCE [LARGE SCALE GENOMIC DNA]</scope>
    <source>
        <strain evidence="15 16">2789STDY5834855</strain>
    </source>
</reference>
<keyword evidence="4" id="KW-1003">Cell membrane</keyword>
<keyword evidence="15" id="KW-0808">Transferase</keyword>
<evidence type="ECO:0000256" key="7">
    <source>
        <dbReference type="ARBA" id="ARBA00022984"/>
    </source>
</evidence>
<organism evidence="15 16">
    <name type="scientific">Clostridium disporicum</name>
    <dbReference type="NCBI Taxonomy" id="84024"/>
    <lineage>
        <taxon>Bacteria</taxon>
        <taxon>Bacillati</taxon>
        <taxon>Bacillota</taxon>
        <taxon>Clostridia</taxon>
        <taxon>Eubacteriales</taxon>
        <taxon>Clostridiaceae</taxon>
        <taxon>Clostridium</taxon>
    </lineage>
</organism>
<keyword evidence="6" id="KW-0133">Cell shape</keyword>
<dbReference type="GO" id="GO:0016757">
    <property type="term" value="F:glycosyltransferase activity"/>
    <property type="evidence" value="ECO:0007669"/>
    <property type="project" value="UniProtKB-KW"/>
</dbReference>
<keyword evidence="10" id="KW-0961">Cell wall biogenesis/degradation</keyword>
<sequence length="988" mass="110155">MIVNKPKKKKKNSRYSVLYIIMFIIMGTIVAKLLYLQVYKHDDYKEKADVSSTKFLSEEAPRGNIYDSDGNVIATNKQTYALTYMETVESTKAFYKTMDKIFEILEENGEEFQDDLALKVDENGKIYFQFKADSESAKRTLEIRFKRDRGLNEDIEKKLFEDQEGDYTDDQINEVNDRLMEISAEDTFYYLVKSYDLYKLLLPDGYTTDQASELAKKYKNATGKEVLDDLLKEYSIQDIRRYIVIKDAIKMGSFSGYSNITIANNINRDTAFIVYQQLNDLPGINVTLKPVRYYPYGTLASAVVGYVSTISSSQSESYELRGYDVSTDLIGVSGIESAFEDQLKGTKGGTTVKVNSQGRTTEELFKLESYQGNNVHLTIDKDVQYAAQAALEDQILTLQSEGLASANRGAVVAIEVNTGRVIAMASYPYFDPNDFAIPSELTTEKYNEYFNPDYESFGTQHIQSTGATGTLDELFPVNDDGVRTDKYDLYPRSMLNYATQGFVPPGSTFKPLTAVAGLMDGAISETDTVNDVGIWSSEYTGSQTLENFQKTGHGITDVRKALEVSSNYFFYETAIRLYIKNGADVNALDSIARYAWRFGLGAEQGKSASTGIQIYENFGQTYNFVSWRKSLSENAKYTIVPALEAGNYENSYFFVPFDIKDISTDSDELKTLKTNLKNNIKETLLKVGTNEQVSGQTEYANSIIDTVKEIMNVSDRYKENLANAGLEYSEKVVNEQAKIVSNAISYFIVNQSSEIRSPINIVQDGIGQSMNAFTPLQMANYVATLANGGTRYKVSIVDKITSPDGEVIQEYTPEVLDQIDIPADVLQAIKEGMRRVNTSPSNATNYALFANFPIEVAGKTGTADFGTQEQYDYQGRKAYANYISFAPMDNPKIAIFSTIYDGNRGANSAFVHKAIYEAYFKDELLQINPNYASTSATFQKYVVGAPADNKQGAEADKEATNEGTQDLGTTEGSSQELNIPVESGTGAD</sequence>
<evidence type="ECO:0000256" key="4">
    <source>
        <dbReference type="ARBA" id="ARBA00022475"/>
    </source>
</evidence>
<comment type="similarity">
    <text evidence="3">Belongs to the transpeptidase family.</text>
</comment>
<accession>A0A174E7H5</accession>
<proteinExistence type="inferred from homology"/>
<feature type="compositionally biased region" description="Polar residues" evidence="11">
    <location>
        <begin position="961"/>
        <end position="977"/>
    </location>
</feature>
<evidence type="ECO:0000256" key="12">
    <source>
        <dbReference type="SAM" id="Phobius"/>
    </source>
</evidence>
<feature type="domain" description="Penicillin-binding protein dimerisation" evidence="14">
    <location>
        <begin position="58"/>
        <end position="363"/>
    </location>
</feature>
<evidence type="ECO:0000313" key="16">
    <source>
        <dbReference type="Proteomes" id="UP000095558"/>
    </source>
</evidence>
<dbReference type="GO" id="GO:0008658">
    <property type="term" value="F:penicillin binding"/>
    <property type="evidence" value="ECO:0007669"/>
    <property type="project" value="InterPro"/>
</dbReference>
<feature type="domain" description="Penicillin-binding protein transpeptidase" evidence="13">
    <location>
        <begin position="409"/>
        <end position="604"/>
    </location>
</feature>
<dbReference type="Proteomes" id="UP000095558">
    <property type="component" value="Unassembled WGS sequence"/>
</dbReference>
<keyword evidence="5 12" id="KW-0812">Transmembrane</keyword>
<dbReference type="PANTHER" id="PTHR30627:SF2">
    <property type="entry name" value="PEPTIDOGLYCAN D,D-TRANSPEPTIDASE MRDA"/>
    <property type="match status" value="1"/>
</dbReference>
<dbReference type="PANTHER" id="PTHR30627">
    <property type="entry name" value="PEPTIDOGLYCAN D,D-TRANSPEPTIDASE"/>
    <property type="match status" value="1"/>
</dbReference>
<dbReference type="InterPro" id="IPR005311">
    <property type="entry name" value="PBP_dimer"/>
</dbReference>
<keyword evidence="7" id="KW-0573">Peptidoglycan synthesis</keyword>
<evidence type="ECO:0000256" key="10">
    <source>
        <dbReference type="ARBA" id="ARBA00023316"/>
    </source>
</evidence>
<dbReference type="OrthoDB" id="9757901at2"/>
<keyword evidence="15" id="KW-0328">Glycosyltransferase</keyword>
<dbReference type="InterPro" id="IPR012338">
    <property type="entry name" value="Beta-lactam/transpept-like"/>
</dbReference>
<dbReference type="InterPro" id="IPR001460">
    <property type="entry name" value="PCN-bd_Tpept"/>
</dbReference>
<dbReference type="GO" id="GO:0009252">
    <property type="term" value="P:peptidoglycan biosynthetic process"/>
    <property type="evidence" value="ECO:0007669"/>
    <property type="project" value="UniProtKB-KW"/>
</dbReference>
<dbReference type="GO" id="GO:0005886">
    <property type="term" value="C:plasma membrane"/>
    <property type="evidence" value="ECO:0007669"/>
    <property type="project" value="UniProtKB-SubCell"/>
</dbReference>
<dbReference type="SUPFAM" id="SSF56519">
    <property type="entry name" value="Penicillin binding protein dimerisation domain"/>
    <property type="match status" value="1"/>
</dbReference>
<dbReference type="InterPro" id="IPR036138">
    <property type="entry name" value="PBP_dimer_sf"/>
</dbReference>
<gene>
    <name evidence="15" type="primary">ftsI_2</name>
    <name evidence="15" type="ORF">ERS852470_02009</name>
</gene>
<feature type="compositionally biased region" description="Basic and acidic residues" evidence="11">
    <location>
        <begin position="951"/>
        <end position="960"/>
    </location>
</feature>
<dbReference type="Pfam" id="PF00905">
    <property type="entry name" value="Transpeptidase"/>
    <property type="match status" value="2"/>
</dbReference>
<dbReference type="GO" id="GO:0071555">
    <property type="term" value="P:cell wall organization"/>
    <property type="evidence" value="ECO:0007669"/>
    <property type="project" value="UniProtKB-KW"/>
</dbReference>
<evidence type="ECO:0000259" key="13">
    <source>
        <dbReference type="Pfam" id="PF00905"/>
    </source>
</evidence>
<evidence type="ECO:0000256" key="3">
    <source>
        <dbReference type="ARBA" id="ARBA00007171"/>
    </source>
</evidence>
<feature type="transmembrane region" description="Helical" evidence="12">
    <location>
        <begin position="15"/>
        <end position="35"/>
    </location>
</feature>
<evidence type="ECO:0000313" key="15">
    <source>
        <dbReference type="EMBL" id="CUO32399.1"/>
    </source>
</evidence>
<dbReference type="AlphaFoldDB" id="A0A174E7H5"/>
<feature type="region of interest" description="Disordered" evidence="11">
    <location>
        <begin position="949"/>
        <end position="988"/>
    </location>
</feature>
<evidence type="ECO:0000256" key="2">
    <source>
        <dbReference type="ARBA" id="ARBA00004236"/>
    </source>
</evidence>
<evidence type="ECO:0000259" key="14">
    <source>
        <dbReference type="Pfam" id="PF03717"/>
    </source>
</evidence>
<dbReference type="RefSeq" id="WP_070102621.1">
    <property type="nucleotide sequence ID" value="NZ_CYZV01000020.1"/>
</dbReference>
<keyword evidence="9 12" id="KW-0472">Membrane</keyword>
<dbReference type="InterPro" id="IPR050515">
    <property type="entry name" value="Beta-lactam/transpept"/>
</dbReference>
<evidence type="ECO:0000256" key="9">
    <source>
        <dbReference type="ARBA" id="ARBA00023136"/>
    </source>
</evidence>
<evidence type="ECO:0000256" key="1">
    <source>
        <dbReference type="ARBA" id="ARBA00004167"/>
    </source>
</evidence>
<protein>
    <submittedName>
        <fullName evidence="15">Penicillin-binding Protein dimerisation domain family</fullName>
        <ecNumber evidence="15">2.4.1.129</ecNumber>
    </submittedName>
</protein>
<dbReference type="Gene3D" id="3.40.710.10">
    <property type="entry name" value="DD-peptidase/beta-lactamase superfamily"/>
    <property type="match status" value="2"/>
</dbReference>
<evidence type="ECO:0000256" key="5">
    <source>
        <dbReference type="ARBA" id="ARBA00022692"/>
    </source>
</evidence>
<keyword evidence="8 12" id="KW-1133">Transmembrane helix</keyword>